<name>A0A1H9D756_9FLAO</name>
<evidence type="ECO:0008006" key="3">
    <source>
        <dbReference type="Google" id="ProtNLM"/>
    </source>
</evidence>
<evidence type="ECO:0000313" key="2">
    <source>
        <dbReference type="Proteomes" id="UP000198999"/>
    </source>
</evidence>
<dbReference type="OrthoDB" id="668882at2"/>
<protein>
    <recommendedName>
        <fullName evidence="3">Methyltransferase domain-containing protein</fullName>
    </recommendedName>
</protein>
<dbReference type="RefSeq" id="WP_092576771.1">
    <property type="nucleotide sequence ID" value="NZ_FOFN01000001.1"/>
</dbReference>
<evidence type="ECO:0000313" key="1">
    <source>
        <dbReference type="EMBL" id="SEQ09290.1"/>
    </source>
</evidence>
<dbReference type="STRING" id="419940.SAMN05421824_1145"/>
<reference evidence="1 2" key="1">
    <citation type="submission" date="2016-10" db="EMBL/GenBank/DDBJ databases">
        <authorList>
            <person name="de Groot N.N."/>
        </authorList>
    </citation>
    <scope>NUCLEOTIDE SEQUENCE [LARGE SCALE GENOMIC DNA]</scope>
    <source>
        <strain evidence="1 2">DSM 21035</strain>
    </source>
</reference>
<proteinExistence type="predicted"/>
<dbReference type="Proteomes" id="UP000198999">
    <property type="component" value="Unassembled WGS sequence"/>
</dbReference>
<keyword evidence="2" id="KW-1185">Reference proteome</keyword>
<dbReference type="AlphaFoldDB" id="A0A1H9D756"/>
<dbReference type="Gene3D" id="3.40.50.150">
    <property type="entry name" value="Vaccinia Virus protein VP39"/>
    <property type="match status" value="1"/>
</dbReference>
<dbReference type="InterPro" id="IPR029063">
    <property type="entry name" value="SAM-dependent_MTases_sf"/>
</dbReference>
<organism evidence="1 2">
    <name type="scientific">Hyunsoonleella jejuensis</name>
    <dbReference type="NCBI Taxonomy" id="419940"/>
    <lineage>
        <taxon>Bacteria</taxon>
        <taxon>Pseudomonadati</taxon>
        <taxon>Bacteroidota</taxon>
        <taxon>Flavobacteriia</taxon>
        <taxon>Flavobacteriales</taxon>
        <taxon>Flavobacteriaceae</taxon>
    </lineage>
</organism>
<gene>
    <name evidence="1" type="ORF">SAMN05421824_1145</name>
</gene>
<sequence length="239" mass="28457">MKRIIKIIREQIKLQRKSYLQLKELEWAHVFHDSIRGKKPLENLPLNIGRWAGNYAFFYVLHRILSDYKPENILEFGLGESSKFVSTYIDNYSKICEHIIIEHNDEWQTLFLEKFSLSDKSKIKILNLTKQSYKTFEYNSYNNIQDHITKTFDLYIVDGPIKSLRYSRFDIVTLAQNFRSDDQFIILFDDFERDSEKETANELLYVLKQNNISIETREFIGNKSVFVIATSNYKYITSV</sequence>
<accession>A0A1H9D756</accession>
<dbReference type="EMBL" id="FOFN01000001">
    <property type="protein sequence ID" value="SEQ09290.1"/>
    <property type="molecule type" value="Genomic_DNA"/>
</dbReference>